<keyword evidence="5" id="KW-0648">Protein biosynthesis</keyword>
<dbReference type="PROSITE" id="PS51722">
    <property type="entry name" value="G_TR_2"/>
    <property type="match status" value="1"/>
</dbReference>
<dbReference type="AlphaFoldDB" id="A0A1M2W441"/>
<proteinExistence type="inferred from homology"/>
<keyword evidence="6" id="KW-0809">Transit peptide</keyword>
<evidence type="ECO:0000256" key="3">
    <source>
        <dbReference type="ARBA" id="ARBA00022540"/>
    </source>
</evidence>
<dbReference type="InterPro" id="IPR009000">
    <property type="entry name" value="Transl_B-barrel_sf"/>
</dbReference>
<dbReference type="FunFam" id="3.40.50.300:FF:000019">
    <property type="entry name" value="Translation initiation factor IF-2"/>
    <property type="match status" value="1"/>
</dbReference>
<dbReference type="EMBL" id="MNAD01000276">
    <property type="protein sequence ID" value="OJT14621.1"/>
    <property type="molecule type" value="Genomic_DNA"/>
</dbReference>
<evidence type="ECO:0000256" key="4">
    <source>
        <dbReference type="ARBA" id="ARBA00022741"/>
    </source>
</evidence>
<name>A0A1M2W441_TRAPU</name>
<dbReference type="STRING" id="154538.A0A1M2W441"/>
<evidence type="ECO:0000256" key="9">
    <source>
        <dbReference type="ARBA" id="ARBA00025162"/>
    </source>
</evidence>
<dbReference type="InterPro" id="IPR000178">
    <property type="entry name" value="TF_IF2_bacterial-like"/>
</dbReference>
<dbReference type="Pfam" id="PF00009">
    <property type="entry name" value="GTP_EFTU"/>
    <property type="match status" value="1"/>
</dbReference>
<feature type="compositionally biased region" description="Low complexity" evidence="11">
    <location>
        <begin position="114"/>
        <end position="128"/>
    </location>
</feature>
<evidence type="ECO:0000256" key="5">
    <source>
        <dbReference type="ARBA" id="ARBA00022917"/>
    </source>
</evidence>
<feature type="region of interest" description="Disordered" evidence="11">
    <location>
        <begin position="189"/>
        <end position="212"/>
    </location>
</feature>
<keyword evidence="14" id="KW-1185">Reference proteome</keyword>
<evidence type="ECO:0000256" key="10">
    <source>
        <dbReference type="ARBA" id="ARBA00044200"/>
    </source>
</evidence>
<dbReference type="SUPFAM" id="SSF52156">
    <property type="entry name" value="Initiation factor IF2/eIF5b, domain 3"/>
    <property type="match status" value="1"/>
</dbReference>
<feature type="domain" description="Tr-type G" evidence="12">
    <location>
        <begin position="301"/>
        <end position="478"/>
    </location>
</feature>
<feature type="region of interest" description="Disordered" evidence="11">
    <location>
        <begin position="594"/>
        <end position="627"/>
    </location>
</feature>
<organism evidence="13 14">
    <name type="scientific">Trametes pubescens</name>
    <name type="common">White-rot fungus</name>
    <dbReference type="NCBI Taxonomy" id="154538"/>
    <lineage>
        <taxon>Eukaryota</taxon>
        <taxon>Fungi</taxon>
        <taxon>Dikarya</taxon>
        <taxon>Basidiomycota</taxon>
        <taxon>Agaricomycotina</taxon>
        <taxon>Agaricomycetes</taxon>
        <taxon>Polyporales</taxon>
        <taxon>Polyporaceae</taxon>
        <taxon>Trametes</taxon>
    </lineage>
</organism>
<dbReference type="GO" id="GO:0005739">
    <property type="term" value="C:mitochondrion"/>
    <property type="evidence" value="ECO:0007669"/>
    <property type="project" value="UniProtKB-SubCell"/>
</dbReference>
<dbReference type="OMA" id="TIVCYQI"/>
<dbReference type="SUPFAM" id="SSF52540">
    <property type="entry name" value="P-loop containing nucleoside triphosphate hydrolases"/>
    <property type="match status" value="1"/>
</dbReference>
<keyword evidence="4" id="KW-0547">Nucleotide-binding</keyword>
<dbReference type="CDD" id="cd03692">
    <property type="entry name" value="mtIF2_IVc"/>
    <property type="match status" value="1"/>
</dbReference>
<dbReference type="PANTHER" id="PTHR43381:SF20">
    <property type="entry name" value="TRANSLATION INITIATION FACTOR IF-2, MITOCHONDRIAL"/>
    <property type="match status" value="1"/>
</dbReference>
<dbReference type="FunFam" id="3.40.50.10050:FF:000001">
    <property type="entry name" value="Translation initiation factor IF-2"/>
    <property type="match status" value="1"/>
</dbReference>
<reference evidence="13 14" key="1">
    <citation type="submission" date="2016-10" db="EMBL/GenBank/DDBJ databases">
        <title>Genome sequence of the basidiomycete white-rot fungus Trametes pubescens.</title>
        <authorList>
            <person name="Makela M.R."/>
            <person name="Granchi Z."/>
            <person name="Peng M."/>
            <person name="De Vries R.P."/>
            <person name="Grigoriev I."/>
            <person name="Riley R."/>
            <person name="Hilden K."/>
        </authorList>
    </citation>
    <scope>NUCLEOTIDE SEQUENCE [LARGE SCALE GENOMIC DNA]</scope>
    <source>
        <strain evidence="13 14">FBCC735</strain>
    </source>
</reference>
<sequence length="836" mass="89770">MCPGVGVGPPLHKVARVLDHPEVRALARAYRNNVPGLVRDLHRALRHSAWEIFRSPSSNEPLNAETVGGIVSNNKALQQGNWGNQRSPKSGPSKDSPSRGLQNILRNDRIKEASATLAAQQAQRAAEAAVDETQPTQPKPKPASRTTWAASTIPDDANNSRGSARNKRSQYKERGSIISRLKDEVVIPSHSRVTSSRSGIKEKEQKKNTSKAHKPIHVDVFIPSVVSVGNLAKLLNVRLDVLRRKMIKIGMEAEASYDHMLTSEYASLVAMEFNRNPVINDEAAFDIYPPAPHPDPSTLSTRPPVVTIMGHVDHGKTTLLDTLRSTSVAKGEAGGITQHIGAFSVPVPASGNSSEPTRTITFLDTPGHAAFSAMRARGASVTDVVVLVVAADDGIMPQTREVIDLVKNSPVGVVVAINKVDKPGVDVSKVEHALLAEGVQLEAFGGDVPVVHVSGLTGQGLDQLVETISVLAEMQELHAEREGTLQGYVLESKVAKGLGPVATVLVLRGGLKPGQHLICGTASAKIRVMNDHNGKPVKAAYPGMAVTVSGWKELPDAGDEVLTGTEAEVKKALANRIRKAEMESSLVDLEAINEQRRSERERERDREQRERATAEGEECEEKEPEPVGPKELRLIIKGDVSGSVEAVKGAIEGIGNDVARVKVVSTGVGDVAESDVLRAKTAEGTIIAFNVKVPRPVESIAQSQHVPILASSVIYKLIDDVTARVAGLLPPIIEKRVSGEATVLALFDITLKGKKTTQVGGCRVSNGVVAKNKLARVVRNGQVIHEGRLDTLKQHKNDVMELAKGNECGLNLADFNDLRVGDIVEMYEEVELPGTL</sequence>
<dbReference type="NCBIfam" id="TIGR00487">
    <property type="entry name" value="IF-2"/>
    <property type="match status" value="1"/>
</dbReference>
<dbReference type="Gene3D" id="3.40.50.10050">
    <property type="entry name" value="Translation initiation factor IF- 2, domain 3"/>
    <property type="match status" value="1"/>
</dbReference>
<dbReference type="NCBIfam" id="TIGR00231">
    <property type="entry name" value="small_GTP"/>
    <property type="match status" value="1"/>
</dbReference>
<comment type="similarity">
    <text evidence="2">Belongs to the TRAFAC class translation factor GTPase superfamily. Classic translation factor GTPase family. IF-2 subfamily.</text>
</comment>
<evidence type="ECO:0000259" key="12">
    <source>
        <dbReference type="PROSITE" id="PS51722"/>
    </source>
</evidence>
<feature type="compositionally biased region" description="Basic and acidic residues" evidence="11">
    <location>
        <begin position="594"/>
        <end position="614"/>
    </location>
</feature>
<dbReference type="CDD" id="cd03702">
    <property type="entry name" value="IF2_mtIF2_II"/>
    <property type="match status" value="1"/>
</dbReference>
<evidence type="ECO:0000256" key="8">
    <source>
        <dbReference type="ARBA" id="ARBA00023134"/>
    </source>
</evidence>
<evidence type="ECO:0000256" key="1">
    <source>
        <dbReference type="ARBA" id="ARBA00004173"/>
    </source>
</evidence>
<dbReference type="InterPro" id="IPR036925">
    <property type="entry name" value="TIF_IF2_dom3_sf"/>
</dbReference>
<gene>
    <name evidence="13" type="ORF">TRAPUB_8867</name>
</gene>
<evidence type="ECO:0000313" key="13">
    <source>
        <dbReference type="EMBL" id="OJT14621.1"/>
    </source>
</evidence>
<dbReference type="Proteomes" id="UP000184267">
    <property type="component" value="Unassembled WGS sequence"/>
</dbReference>
<dbReference type="CDD" id="cd01887">
    <property type="entry name" value="IF2_eIF5B"/>
    <property type="match status" value="1"/>
</dbReference>
<dbReference type="InterPro" id="IPR027417">
    <property type="entry name" value="P-loop_NTPase"/>
</dbReference>
<comment type="caution">
    <text evidence="13">The sequence shown here is derived from an EMBL/GenBank/DDBJ whole genome shotgun (WGS) entry which is preliminary data.</text>
</comment>
<keyword evidence="7" id="KW-0496">Mitochondrion</keyword>
<dbReference type="PANTHER" id="PTHR43381">
    <property type="entry name" value="TRANSLATION INITIATION FACTOR IF-2-RELATED"/>
    <property type="match status" value="1"/>
</dbReference>
<dbReference type="SUPFAM" id="SSF50447">
    <property type="entry name" value="Translation proteins"/>
    <property type="match status" value="2"/>
</dbReference>
<evidence type="ECO:0000256" key="2">
    <source>
        <dbReference type="ARBA" id="ARBA00007733"/>
    </source>
</evidence>
<dbReference type="InterPro" id="IPR005225">
    <property type="entry name" value="Small_GTP-bd"/>
</dbReference>
<dbReference type="InterPro" id="IPR000795">
    <property type="entry name" value="T_Tr_GTP-bd_dom"/>
</dbReference>
<dbReference type="GO" id="GO:0003743">
    <property type="term" value="F:translation initiation factor activity"/>
    <property type="evidence" value="ECO:0007669"/>
    <property type="project" value="UniProtKB-KW"/>
</dbReference>
<evidence type="ECO:0000256" key="11">
    <source>
        <dbReference type="SAM" id="MobiDB-lite"/>
    </source>
</evidence>
<dbReference type="Gene3D" id="3.40.50.300">
    <property type="entry name" value="P-loop containing nucleotide triphosphate hydrolases"/>
    <property type="match status" value="1"/>
</dbReference>
<dbReference type="GO" id="GO:0003924">
    <property type="term" value="F:GTPase activity"/>
    <property type="evidence" value="ECO:0007669"/>
    <property type="project" value="InterPro"/>
</dbReference>
<dbReference type="InterPro" id="IPR044145">
    <property type="entry name" value="IF2_II"/>
</dbReference>
<dbReference type="GO" id="GO:0005525">
    <property type="term" value="F:GTP binding"/>
    <property type="evidence" value="ECO:0007669"/>
    <property type="project" value="UniProtKB-KW"/>
</dbReference>
<accession>A0A1M2W441</accession>
<dbReference type="InterPro" id="IPR023115">
    <property type="entry name" value="TIF_IF2_dom3"/>
</dbReference>
<dbReference type="Pfam" id="PF22042">
    <property type="entry name" value="EF-G_D2"/>
    <property type="match status" value="1"/>
</dbReference>
<dbReference type="Pfam" id="PF11987">
    <property type="entry name" value="IF-2"/>
    <property type="match status" value="1"/>
</dbReference>
<feature type="region of interest" description="Disordered" evidence="11">
    <location>
        <begin position="77"/>
        <end position="101"/>
    </location>
</feature>
<feature type="region of interest" description="Disordered" evidence="11">
    <location>
        <begin position="114"/>
        <end position="173"/>
    </location>
</feature>
<dbReference type="Gene3D" id="2.40.30.10">
    <property type="entry name" value="Translation factors"/>
    <property type="match status" value="2"/>
</dbReference>
<dbReference type="HAMAP" id="MF_00100_B">
    <property type="entry name" value="IF_2_B"/>
    <property type="match status" value="1"/>
</dbReference>
<protein>
    <recommendedName>
        <fullName evidence="10">Translation initiation factor IF-2, mitochondrial</fullName>
    </recommendedName>
</protein>
<evidence type="ECO:0000256" key="7">
    <source>
        <dbReference type="ARBA" id="ARBA00023128"/>
    </source>
</evidence>
<dbReference type="InterPro" id="IPR015760">
    <property type="entry name" value="TIF_IF2"/>
</dbReference>
<dbReference type="OrthoDB" id="361630at2759"/>
<dbReference type="PRINTS" id="PR00315">
    <property type="entry name" value="ELONGATNFCT"/>
</dbReference>
<dbReference type="InterPro" id="IPR053905">
    <property type="entry name" value="EF-G-like_DII"/>
</dbReference>
<keyword evidence="8" id="KW-0342">GTP-binding</keyword>
<feature type="compositionally biased region" description="Low complexity" evidence="11">
    <location>
        <begin position="86"/>
        <end position="100"/>
    </location>
</feature>
<dbReference type="FunFam" id="2.40.30.10:FF:000008">
    <property type="entry name" value="Translation initiation factor IF-2"/>
    <property type="match status" value="1"/>
</dbReference>
<evidence type="ECO:0000313" key="14">
    <source>
        <dbReference type="Proteomes" id="UP000184267"/>
    </source>
</evidence>
<comment type="function">
    <text evidence="9">One of the essential components for the initiation of protein synthesis. Protects formylmethionyl-tRNA from spontaneous hydrolysis and promotes its binding to the 30S ribosomal subunits. Also involved in the hydrolysis of GTP during the formation of the 70S ribosomal complex.</text>
</comment>
<evidence type="ECO:0000256" key="6">
    <source>
        <dbReference type="ARBA" id="ARBA00022946"/>
    </source>
</evidence>
<comment type="subcellular location">
    <subcellularLocation>
        <location evidence="1">Mitochondrion</location>
    </subcellularLocation>
</comment>
<keyword evidence="3 13" id="KW-0396">Initiation factor</keyword>